<evidence type="ECO:0000313" key="2">
    <source>
        <dbReference type="Proteomes" id="UP000290545"/>
    </source>
</evidence>
<dbReference type="Proteomes" id="UP000290545">
    <property type="component" value="Unassembled WGS sequence"/>
</dbReference>
<dbReference type="AlphaFoldDB" id="A0A4Q1D9C2"/>
<sequence>MNYPEIIPSLFRKYLSNECTPEEVDVLLHFMEQREHEQVSSYLIEKQVNQPLSVAYPTDYALRYRLEQRLQNIIKDK</sequence>
<gene>
    <name evidence="1" type="ORF">ESB13_00255</name>
</gene>
<keyword evidence="2" id="KW-1185">Reference proteome</keyword>
<reference evidence="1 2" key="1">
    <citation type="submission" date="2019-01" db="EMBL/GenBank/DDBJ databases">
        <title>Filimonas sp. strain TTM-71.</title>
        <authorList>
            <person name="Chen W.-M."/>
        </authorList>
    </citation>
    <scope>NUCLEOTIDE SEQUENCE [LARGE SCALE GENOMIC DNA]</scope>
    <source>
        <strain evidence="1 2">TTM-71</strain>
    </source>
</reference>
<organism evidence="1 2">
    <name type="scientific">Filimonas effusa</name>
    <dbReference type="NCBI Taxonomy" id="2508721"/>
    <lineage>
        <taxon>Bacteria</taxon>
        <taxon>Pseudomonadati</taxon>
        <taxon>Bacteroidota</taxon>
        <taxon>Chitinophagia</taxon>
        <taxon>Chitinophagales</taxon>
        <taxon>Chitinophagaceae</taxon>
        <taxon>Filimonas</taxon>
    </lineage>
</organism>
<protein>
    <submittedName>
        <fullName evidence="1">Uncharacterized protein</fullName>
    </submittedName>
</protein>
<dbReference type="RefSeq" id="WP_129001047.1">
    <property type="nucleotide sequence ID" value="NZ_SDHZ01000001.1"/>
</dbReference>
<comment type="caution">
    <text evidence="1">The sequence shown here is derived from an EMBL/GenBank/DDBJ whole genome shotgun (WGS) entry which is preliminary data.</text>
</comment>
<accession>A0A4Q1D9C2</accession>
<proteinExistence type="predicted"/>
<dbReference type="EMBL" id="SDHZ01000001">
    <property type="protein sequence ID" value="RXK85295.1"/>
    <property type="molecule type" value="Genomic_DNA"/>
</dbReference>
<name>A0A4Q1D9C2_9BACT</name>
<evidence type="ECO:0000313" key="1">
    <source>
        <dbReference type="EMBL" id="RXK85295.1"/>
    </source>
</evidence>